<name>A0ACB8QDR0_9AGAM</name>
<keyword evidence="2" id="KW-1185">Reference proteome</keyword>
<reference evidence="1" key="2">
    <citation type="journal article" date="2022" name="New Phytol.">
        <title>Evolutionary transition to the ectomycorrhizal habit in the genomes of a hyperdiverse lineage of mushroom-forming fungi.</title>
        <authorList>
            <person name="Looney B."/>
            <person name="Miyauchi S."/>
            <person name="Morin E."/>
            <person name="Drula E."/>
            <person name="Courty P.E."/>
            <person name="Kohler A."/>
            <person name="Kuo A."/>
            <person name="LaButti K."/>
            <person name="Pangilinan J."/>
            <person name="Lipzen A."/>
            <person name="Riley R."/>
            <person name="Andreopoulos W."/>
            <person name="He G."/>
            <person name="Johnson J."/>
            <person name="Nolan M."/>
            <person name="Tritt A."/>
            <person name="Barry K.W."/>
            <person name="Grigoriev I.V."/>
            <person name="Nagy L.G."/>
            <person name="Hibbett D."/>
            <person name="Henrissat B."/>
            <person name="Matheny P.B."/>
            <person name="Labbe J."/>
            <person name="Martin F.M."/>
        </authorList>
    </citation>
    <scope>NUCLEOTIDE SEQUENCE</scope>
    <source>
        <strain evidence="1">EC-137</strain>
    </source>
</reference>
<gene>
    <name evidence="1" type="ORF">K488DRAFT_72627</name>
</gene>
<sequence>MSHSESHRAEDDRPAGGPYRTNRHHRRSSLDAAGSPIDPSNGQEIYSSSSRGAPYSIHGHGYPTPSSPSNPYPLHPVPYPDNYAAYRHAQAQGVGYANPNAYPAYQGPRHDGHPVVPSQHYHSSGIPATSADRHYQYHGYPPSSDSTSMSRQRTPPAAQICCDLCGTTFTRRHDLNRHMGSHHGDASYQCPFCTRTYARADSLKRHIDQPCPNRPKDGSNPSGASGSSRHGGGSSS</sequence>
<proteinExistence type="predicted"/>
<dbReference type="EMBL" id="MU273651">
    <property type="protein sequence ID" value="KAI0029879.1"/>
    <property type="molecule type" value="Genomic_DNA"/>
</dbReference>
<accession>A0ACB8QDR0</accession>
<protein>
    <submittedName>
        <fullName evidence="1">Uncharacterized protein</fullName>
    </submittedName>
</protein>
<organism evidence="1 2">
    <name type="scientific">Vararia minispora EC-137</name>
    <dbReference type="NCBI Taxonomy" id="1314806"/>
    <lineage>
        <taxon>Eukaryota</taxon>
        <taxon>Fungi</taxon>
        <taxon>Dikarya</taxon>
        <taxon>Basidiomycota</taxon>
        <taxon>Agaricomycotina</taxon>
        <taxon>Agaricomycetes</taxon>
        <taxon>Russulales</taxon>
        <taxon>Lachnocladiaceae</taxon>
        <taxon>Vararia</taxon>
    </lineage>
</organism>
<comment type="caution">
    <text evidence="1">The sequence shown here is derived from an EMBL/GenBank/DDBJ whole genome shotgun (WGS) entry which is preliminary data.</text>
</comment>
<dbReference type="Proteomes" id="UP000814128">
    <property type="component" value="Unassembled WGS sequence"/>
</dbReference>
<evidence type="ECO:0000313" key="2">
    <source>
        <dbReference type="Proteomes" id="UP000814128"/>
    </source>
</evidence>
<reference evidence="1" key="1">
    <citation type="submission" date="2021-02" db="EMBL/GenBank/DDBJ databases">
        <authorList>
            <consortium name="DOE Joint Genome Institute"/>
            <person name="Ahrendt S."/>
            <person name="Looney B.P."/>
            <person name="Miyauchi S."/>
            <person name="Morin E."/>
            <person name="Drula E."/>
            <person name="Courty P.E."/>
            <person name="Chicoki N."/>
            <person name="Fauchery L."/>
            <person name="Kohler A."/>
            <person name="Kuo A."/>
            <person name="Labutti K."/>
            <person name="Pangilinan J."/>
            <person name="Lipzen A."/>
            <person name="Riley R."/>
            <person name="Andreopoulos W."/>
            <person name="He G."/>
            <person name="Johnson J."/>
            <person name="Barry K.W."/>
            <person name="Grigoriev I.V."/>
            <person name="Nagy L."/>
            <person name="Hibbett D."/>
            <person name="Henrissat B."/>
            <person name="Matheny P.B."/>
            <person name="Labbe J."/>
            <person name="Martin F."/>
        </authorList>
    </citation>
    <scope>NUCLEOTIDE SEQUENCE</scope>
    <source>
        <strain evidence="1">EC-137</strain>
    </source>
</reference>
<evidence type="ECO:0000313" key="1">
    <source>
        <dbReference type="EMBL" id="KAI0029879.1"/>
    </source>
</evidence>